<accession>A0A7H4P5A8</accession>
<gene>
    <name evidence="1" type="ORF">NCTC9149_04058</name>
</gene>
<name>A0A7H4P5A8_9ENTR</name>
<dbReference type="Proteomes" id="UP000254571">
    <property type="component" value="Unassembled WGS sequence"/>
</dbReference>
<reference evidence="1 2" key="1">
    <citation type="submission" date="2018-06" db="EMBL/GenBank/DDBJ databases">
        <authorList>
            <consortium name="Pathogen Informatics"/>
            <person name="Doyle S."/>
        </authorList>
    </citation>
    <scope>NUCLEOTIDE SEQUENCE [LARGE SCALE GENOMIC DNA]</scope>
    <source>
        <strain evidence="1 2">NCTC9149</strain>
    </source>
</reference>
<evidence type="ECO:0000313" key="2">
    <source>
        <dbReference type="Proteomes" id="UP000254571"/>
    </source>
</evidence>
<protein>
    <submittedName>
        <fullName evidence="1">Uncharacterized protein</fullName>
    </submittedName>
</protein>
<dbReference type="AlphaFoldDB" id="A0A7H4P5A8"/>
<dbReference type="EMBL" id="UGMX01000002">
    <property type="protein sequence ID" value="STW07623.1"/>
    <property type="molecule type" value="Genomic_DNA"/>
</dbReference>
<evidence type="ECO:0000313" key="1">
    <source>
        <dbReference type="EMBL" id="STW07623.1"/>
    </source>
</evidence>
<sequence length="31" mass="3471">MQTISFKNHNPVMGLPTELRKISFPVYAGHG</sequence>
<organism evidence="1 2">
    <name type="scientific">Klebsiella grimontii</name>
    <dbReference type="NCBI Taxonomy" id="2058152"/>
    <lineage>
        <taxon>Bacteria</taxon>
        <taxon>Pseudomonadati</taxon>
        <taxon>Pseudomonadota</taxon>
        <taxon>Gammaproteobacteria</taxon>
        <taxon>Enterobacterales</taxon>
        <taxon>Enterobacteriaceae</taxon>
        <taxon>Klebsiella/Raoultella group</taxon>
        <taxon>Klebsiella</taxon>
    </lineage>
</organism>
<proteinExistence type="predicted"/>
<comment type="caution">
    <text evidence="1">The sequence shown here is derived from an EMBL/GenBank/DDBJ whole genome shotgun (WGS) entry which is preliminary data.</text>
</comment>